<feature type="domain" description="SH3b" evidence="2">
    <location>
        <begin position="237"/>
        <end position="290"/>
    </location>
</feature>
<sequence length="294" mass="30273">MRKFLATALGAVIVGVMLFFGEDAPDTGGSPAATAPEQADARPDRPHTAAELSALLAEIKARPEPTGPRISAPHPEQPHPAAAAAPAAEPVLEPALPANPDEIPMTIEALPLDAIPADRLPVMADTYTTAPTTSAEDATADTGPERTLDVSRLPVPRPAPRPTNFAPDDAEAAAPVTTALAGPEVLPPSTLSGIQPPPAAPASTVTSATTTDADLVALALAEALTGTRPALMYVARDGATLRSAPHPEAEQILLLYPGDEMEVLFDMGDGWLQIRDIGTGETGFVPTAELSDRP</sequence>
<dbReference type="InterPro" id="IPR003646">
    <property type="entry name" value="SH3-like_bac-type"/>
</dbReference>
<protein>
    <submittedName>
        <fullName evidence="3">SH3 domain-containing protein</fullName>
    </submittedName>
</protein>
<reference evidence="4" key="1">
    <citation type="journal article" date="2019" name="Int. J. Syst. Evol. Microbiol.">
        <title>The Global Catalogue of Microorganisms (GCM) 10K type strain sequencing project: providing services to taxonomists for standard genome sequencing and annotation.</title>
        <authorList>
            <consortium name="The Broad Institute Genomics Platform"/>
            <consortium name="The Broad Institute Genome Sequencing Center for Infectious Disease"/>
            <person name="Wu L."/>
            <person name="Ma J."/>
        </authorList>
    </citation>
    <scope>NUCLEOTIDE SEQUENCE [LARGE SCALE GENOMIC DNA]</scope>
    <source>
        <strain evidence="4">KCTC 52366</strain>
    </source>
</reference>
<proteinExistence type="predicted"/>
<evidence type="ECO:0000256" key="1">
    <source>
        <dbReference type="SAM" id="MobiDB-lite"/>
    </source>
</evidence>
<keyword evidence="4" id="KW-1185">Reference proteome</keyword>
<organism evidence="3 4">
    <name type="scientific">Psychromarinibacter halotolerans</name>
    <dbReference type="NCBI Taxonomy" id="1775175"/>
    <lineage>
        <taxon>Bacteria</taxon>
        <taxon>Pseudomonadati</taxon>
        <taxon>Pseudomonadota</taxon>
        <taxon>Alphaproteobacteria</taxon>
        <taxon>Rhodobacterales</taxon>
        <taxon>Paracoccaceae</taxon>
        <taxon>Psychromarinibacter</taxon>
    </lineage>
</organism>
<gene>
    <name evidence="3" type="ORF">ACFOGP_24770</name>
</gene>
<feature type="region of interest" description="Disordered" evidence="1">
    <location>
        <begin position="26"/>
        <end position="87"/>
    </location>
</feature>
<dbReference type="Proteomes" id="UP001595632">
    <property type="component" value="Unassembled WGS sequence"/>
</dbReference>
<feature type="region of interest" description="Disordered" evidence="1">
    <location>
        <begin position="183"/>
        <end position="206"/>
    </location>
</feature>
<dbReference type="EMBL" id="JBHRTB010000010">
    <property type="protein sequence ID" value="MFC3145958.1"/>
    <property type="molecule type" value="Genomic_DNA"/>
</dbReference>
<name>A0ABV7H074_9RHOB</name>
<feature type="region of interest" description="Disordered" evidence="1">
    <location>
        <begin position="130"/>
        <end position="168"/>
    </location>
</feature>
<evidence type="ECO:0000313" key="4">
    <source>
        <dbReference type="Proteomes" id="UP001595632"/>
    </source>
</evidence>
<dbReference type="RefSeq" id="WP_275635176.1">
    <property type="nucleotide sequence ID" value="NZ_JARGYD010000022.1"/>
</dbReference>
<feature type="compositionally biased region" description="Basic and acidic residues" evidence="1">
    <location>
        <begin position="39"/>
        <end position="48"/>
    </location>
</feature>
<evidence type="ECO:0000313" key="3">
    <source>
        <dbReference type="EMBL" id="MFC3145958.1"/>
    </source>
</evidence>
<comment type="caution">
    <text evidence="3">The sequence shown here is derived from an EMBL/GenBank/DDBJ whole genome shotgun (WGS) entry which is preliminary data.</text>
</comment>
<dbReference type="Pfam" id="PF08239">
    <property type="entry name" value="SH3_3"/>
    <property type="match status" value="1"/>
</dbReference>
<evidence type="ECO:0000259" key="2">
    <source>
        <dbReference type="Pfam" id="PF08239"/>
    </source>
</evidence>
<accession>A0ABV7H074</accession>